<dbReference type="InterPro" id="IPR015946">
    <property type="entry name" value="KH_dom-like_a/b"/>
</dbReference>
<name>A0A401IV90_9LACO</name>
<dbReference type="InterPro" id="IPR036102">
    <property type="entry name" value="OsmC/Ohrsf"/>
</dbReference>
<gene>
    <name evidence="1" type="ORF">LFYK43_19220</name>
</gene>
<reference evidence="1 2" key="1">
    <citation type="journal article" date="2019" name="Int. J. Syst. Evol. Microbiol.">
        <title>Lactobacillus salitolerans sp. nov., a novel lactic acid bacterium isolated from spent mushroom substrates.</title>
        <authorList>
            <person name="Tohno M."/>
            <person name="Tanizawa Y."/>
            <person name="Kojima Y."/>
            <person name="Sakamoto M."/>
            <person name="Nakamura Y."/>
            <person name="Ohkuma M."/>
            <person name="Kobayashi H."/>
        </authorList>
    </citation>
    <scope>NUCLEOTIDE SEQUENCE [LARGE SCALE GENOMIC DNA]</scope>
    <source>
        <strain evidence="1 2">YK43</strain>
    </source>
</reference>
<dbReference type="Gene3D" id="3.30.300.20">
    <property type="match status" value="1"/>
</dbReference>
<sequence length="135" mass="14913">MANTVRSSLKNIGRQVTAETSGHQILFDEPVSSKGTDAAPNPVQYLLAALNGCLTITAQALAEKRGVKLTKFDLNTTGVTERFPDHSSKVTQIKVKFDVQSDLASGDQQHFIDDVLVRCTVHNSLDKEIEYQFEY</sequence>
<dbReference type="AlphaFoldDB" id="A0A401IV90"/>
<organism evidence="1 2">
    <name type="scientific">Ligilactobacillus salitolerans</name>
    <dbReference type="NCBI Taxonomy" id="1808352"/>
    <lineage>
        <taxon>Bacteria</taxon>
        <taxon>Bacillati</taxon>
        <taxon>Bacillota</taxon>
        <taxon>Bacilli</taxon>
        <taxon>Lactobacillales</taxon>
        <taxon>Lactobacillaceae</taxon>
        <taxon>Ligilactobacillus</taxon>
    </lineage>
</organism>
<dbReference type="Pfam" id="PF02566">
    <property type="entry name" value="OsmC"/>
    <property type="match status" value="1"/>
</dbReference>
<dbReference type="OrthoDB" id="1433018at2"/>
<proteinExistence type="predicted"/>
<protein>
    <recommendedName>
        <fullName evidence="3">OsmC family protein</fullName>
    </recommendedName>
</protein>
<dbReference type="PANTHER" id="PTHR35368:SF1">
    <property type="entry name" value="HYDROPEROXIDE REDUCTASE"/>
    <property type="match status" value="1"/>
</dbReference>
<dbReference type="EMBL" id="BFFP01000036">
    <property type="protein sequence ID" value="GBG95463.1"/>
    <property type="molecule type" value="Genomic_DNA"/>
</dbReference>
<accession>A0A401IV90</accession>
<evidence type="ECO:0008006" key="3">
    <source>
        <dbReference type="Google" id="ProtNLM"/>
    </source>
</evidence>
<dbReference type="InterPro" id="IPR003718">
    <property type="entry name" value="OsmC/Ohr_fam"/>
</dbReference>
<keyword evidence="2" id="KW-1185">Reference proteome</keyword>
<comment type="caution">
    <text evidence="1">The sequence shown here is derived from an EMBL/GenBank/DDBJ whole genome shotgun (WGS) entry which is preliminary data.</text>
</comment>
<dbReference type="SUPFAM" id="SSF82784">
    <property type="entry name" value="OsmC-like"/>
    <property type="match status" value="1"/>
</dbReference>
<dbReference type="Proteomes" id="UP000286848">
    <property type="component" value="Unassembled WGS sequence"/>
</dbReference>
<evidence type="ECO:0000313" key="2">
    <source>
        <dbReference type="Proteomes" id="UP000286848"/>
    </source>
</evidence>
<dbReference type="InterPro" id="IPR052924">
    <property type="entry name" value="OsmC/Ohr_hydroprdx_reductase"/>
</dbReference>
<dbReference type="RefSeq" id="WP_124977790.1">
    <property type="nucleotide sequence ID" value="NZ_BFFP01000036.1"/>
</dbReference>
<dbReference type="PANTHER" id="PTHR35368">
    <property type="entry name" value="HYDROPEROXIDE REDUCTASE"/>
    <property type="match status" value="1"/>
</dbReference>
<evidence type="ECO:0000313" key="1">
    <source>
        <dbReference type="EMBL" id="GBG95463.1"/>
    </source>
</evidence>